<dbReference type="EMBL" id="JAKKPZ010000003">
    <property type="protein sequence ID" value="KAI1723809.1"/>
    <property type="molecule type" value="Genomic_DNA"/>
</dbReference>
<evidence type="ECO:0000259" key="3">
    <source>
        <dbReference type="PROSITE" id="PS01031"/>
    </source>
</evidence>
<dbReference type="PANTHER" id="PTHR45640:SF26">
    <property type="entry name" value="RE23625P"/>
    <property type="match status" value="1"/>
</dbReference>
<dbReference type="PANTHER" id="PTHR45640">
    <property type="entry name" value="HEAT SHOCK PROTEIN HSP-12.2-RELATED"/>
    <property type="match status" value="1"/>
</dbReference>
<dbReference type="InterPro" id="IPR008978">
    <property type="entry name" value="HSP20-like_chaperone"/>
</dbReference>
<dbReference type="PROSITE" id="PS01031">
    <property type="entry name" value="SHSP"/>
    <property type="match status" value="1"/>
</dbReference>
<protein>
    <submittedName>
        <fullName evidence="4">Hsp20/alpha crystallin family domain-containing protein</fullName>
    </submittedName>
</protein>
<evidence type="ECO:0000313" key="4">
    <source>
        <dbReference type="EMBL" id="KAI1723809.1"/>
    </source>
</evidence>
<dbReference type="GO" id="GO:0009408">
    <property type="term" value="P:response to heat"/>
    <property type="evidence" value="ECO:0007669"/>
    <property type="project" value="TreeGrafter"/>
</dbReference>
<dbReference type="AlphaFoldDB" id="A0AAD4NG88"/>
<comment type="caution">
    <text evidence="4">The sequence shown here is derived from an EMBL/GenBank/DDBJ whole genome shotgun (WGS) entry which is preliminary data.</text>
</comment>
<evidence type="ECO:0000256" key="2">
    <source>
        <dbReference type="RuleBase" id="RU003616"/>
    </source>
</evidence>
<dbReference type="SUPFAM" id="SSF49764">
    <property type="entry name" value="HSP20-like chaperones"/>
    <property type="match status" value="1"/>
</dbReference>
<dbReference type="Pfam" id="PF00011">
    <property type="entry name" value="HSP20"/>
    <property type="match status" value="1"/>
</dbReference>
<sequence length="152" mass="17552">MSLLRYDPLFNGRHRRLGHELMDPFGTIDAFFDNSRQLQVRDHAARLSLGDNGEFKYQVDVSGFHPEELEVNIEGDDIVVRGQHQSRNEDEQVERSFMRRVRIPTGIHRESIQSHVDDRGHLSILGQTEADRSHRRTIPIGFKQAEIAAKPQ</sequence>
<dbReference type="GO" id="GO:0042026">
    <property type="term" value="P:protein refolding"/>
    <property type="evidence" value="ECO:0007669"/>
    <property type="project" value="TreeGrafter"/>
</dbReference>
<keyword evidence="5" id="KW-1185">Reference proteome</keyword>
<evidence type="ECO:0000256" key="1">
    <source>
        <dbReference type="PROSITE-ProRule" id="PRU00285"/>
    </source>
</evidence>
<organism evidence="4 5">
    <name type="scientific">Ditylenchus destructor</name>
    <dbReference type="NCBI Taxonomy" id="166010"/>
    <lineage>
        <taxon>Eukaryota</taxon>
        <taxon>Metazoa</taxon>
        <taxon>Ecdysozoa</taxon>
        <taxon>Nematoda</taxon>
        <taxon>Chromadorea</taxon>
        <taxon>Rhabditida</taxon>
        <taxon>Tylenchina</taxon>
        <taxon>Tylenchomorpha</taxon>
        <taxon>Sphaerularioidea</taxon>
        <taxon>Anguinidae</taxon>
        <taxon>Anguininae</taxon>
        <taxon>Ditylenchus</taxon>
    </lineage>
</organism>
<accession>A0AAD4NG88</accession>
<dbReference type="GO" id="GO:0051082">
    <property type="term" value="F:unfolded protein binding"/>
    <property type="evidence" value="ECO:0007669"/>
    <property type="project" value="TreeGrafter"/>
</dbReference>
<evidence type="ECO:0000313" key="5">
    <source>
        <dbReference type="Proteomes" id="UP001201812"/>
    </source>
</evidence>
<dbReference type="CDD" id="cd06526">
    <property type="entry name" value="metazoan_ACD"/>
    <property type="match status" value="1"/>
</dbReference>
<gene>
    <name evidence="4" type="ORF">DdX_03985</name>
</gene>
<proteinExistence type="inferred from homology"/>
<dbReference type="InterPro" id="IPR002068">
    <property type="entry name" value="A-crystallin/Hsp20_dom"/>
</dbReference>
<dbReference type="Gene3D" id="2.60.40.790">
    <property type="match status" value="1"/>
</dbReference>
<dbReference type="Proteomes" id="UP001201812">
    <property type="component" value="Unassembled WGS sequence"/>
</dbReference>
<dbReference type="GO" id="GO:0005634">
    <property type="term" value="C:nucleus"/>
    <property type="evidence" value="ECO:0007669"/>
    <property type="project" value="TreeGrafter"/>
</dbReference>
<feature type="domain" description="SHSP" evidence="3">
    <location>
        <begin position="35"/>
        <end position="143"/>
    </location>
</feature>
<name>A0AAD4NG88_9BILA</name>
<comment type="similarity">
    <text evidence="1 2">Belongs to the small heat shock protein (HSP20) family.</text>
</comment>
<dbReference type="InterPro" id="IPR001436">
    <property type="entry name" value="Alpha-crystallin/sHSP_animal"/>
</dbReference>
<dbReference type="GO" id="GO:0005737">
    <property type="term" value="C:cytoplasm"/>
    <property type="evidence" value="ECO:0007669"/>
    <property type="project" value="TreeGrafter"/>
</dbReference>
<reference evidence="4" key="1">
    <citation type="submission" date="2022-01" db="EMBL/GenBank/DDBJ databases">
        <title>Genome Sequence Resource for Two Populations of Ditylenchus destructor, the Migratory Endoparasitic Phytonematode.</title>
        <authorList>
            <person name="Zhang H."/>
            <person name="Lin R."/>
            <person name="Xie B."/>
        </authorList>
    </citation>
    <scope>NUCLEOTIDE SEQUENCE</scope>
    <source>
        <strain evidence="4">BazhouSP</strain>
    </source>
</reference>